<dbReference type="EMBL" id="JACIIZ010000010">
    <property type="protein sequence ID" value="MBB6253040.1"/>
    <property type="molecule type" value="Genomic_DNA"/>
</dbReference>
<organism evidence="1 2">
    <name type="scientific">Nitrospirillum iridis</name>
    <dbReference type="NCBI Taxonomy" id="765888"/>
    <lineage>
        <taxon>Bacteria</taxon>
        <taxon>Pseudomonadati</taxon>
        <taxon>Pseudomonadota</taxon>
        <taxon>Alphaproteobacteria</taxon>
        <taxon>Rhodospirillales</taxon>
        <taxon>Azospirillaceae</taxon>
        <taxon>Nitrospirillum</taxon>
    </lineage>
</organism>
<reference evidence="1 2" key="1">
    <citation type="submission" date="2020-08" db="EMBL/GenBank/DDBJ databases">
        <title>Genomic Encyclopedia of Type Strains, Phase IV (KMG-IV): sequencing the most valuable type-strain genomes for metagenomic binning, comparative biology and taxonomic classification.</title>
        <authorList>
            <person name="Goeker M."/>
        </authorList>
    </citation>
    <scope>NUCLEOTIDE SEQUENCE [LARGE SCALE GENOMIC DNA]</scope>
    <source>
        <strain evidence="1 2">DSM 22198</strain>
    </source>
</reference>
<sequence>MKTDYTPLAHTASTAADLKPGTFFRDGDGDLCLRVDGDHIVCFWTRREDYTPAPMAASDAQVTEVVPAGTAVTLYAM</sequence>
<dbReference type="RefSeq" id="WP_184803060.1">
    <property type="nucleotide sequence ID" value="NZ_JACIIZ010000010.1"/>
</dbReference>
<evidence type="ECO:0000313" key="1">
    <source>
        <dbReference type="EMBL" id="MBB6253040.1"/>
    </source>
</evidence>
<comment type="caution">
    <text evidence="1">The sequence shown here is derived from an EMBL/GenBank/DDBJ whole genome shotgun (WGS) entry which is preliminary data.</text>
</comment>
<protein>
    <submittedName>
        <fullName evidence="1">Uncharacterized protein</fullName>
    </submittedName>
</protein>
<proteinExistence type="predicted"/>
<keyword evidence="2" id="KW-1185">Reference proteome</keyword>
<evidence type="ECO:0000313" key="2">
    <source>
        <dbReference type="Proteomes" id="UP000539175"/>
    </source>
</evidence>
<dbReference type="AlphaFoldDB" id="A0A7X0AZT0"/>
<name>A0A7X0AZT0_9PROT</name>
<gene>
    <name evidence="1" type="ORF">FHS74_003609</name>
</gene>
<accession>A0A7X0AZT0</accession>
<dbReference type="Proteomes" id="UP000539175">
    <property type="component" value="Unassembled WGS sequence"/>
</dbReference>